<dbReference type="Pfam" id="PF09388">
    <property type="entry name" value="SpoOE-like"/>
    <property type="match status" value="1"/>
</dbReference>
<accession>A0ABX1X2L5</accession>
<evidence type="ECO:0000313" key="2">
    <source>
        <dbReference type="Proteomes" id="UP000653578"/>
    </source>
</evidence>
<dbReference type="InterPro" id="IPR037208">
    <property type="entry name" value="Spo0E-like_sf"/>
</dbReference>
<dbReference type="Proteomes" id="UP000653578">
    <property type="component" value="Unassembled WGS sequence"/>
</dbReference>
<dbReference type="InterPro" id="IPR018540">
    <property type="entry name" value="Spo0E-like"/>
</dbReference>
<gene>
    <name evidence="1" type="ORF">GC096_01160</name>
</gene>
<dbReference type="SUPFAM" id="SSF140500">
    <property type="entry name" value="BAS1536-like"/>
    <property type="match status" value="1"/>
</dbReference>
<sequence>MERLTQIVLEIERIRNEMHQASDKYGLESRMVLQKSKELDALLYELQKWMWLHKR</sequence>
<dbReference type="RefSeq" id="WP_171628462.1">
    <property type="nucleotide sequence ID" value="NZ_WHNY01000004.1"/>
</dbReference>
<proteinExistence type="predicted"/>
<dbReference type="Gene3D" id="4.10.280.10">
    <property type="entry name" value="Helix-loop-helix DNA-binding domain"/>
    <property type="match status" value="1"/>
</dbReference>
<dbReference type="EMBL" id="WHNY01000004">
    <property type="protein sequence ID" value="NOU62653.1"/>
    <property type="molecule type" value="Genomic_DNA"/>
</dbReference>
<keyword evidence="2" id="KW-1185">Reference proteome</keyword>
<reference evidence="1 2" key="1">
    <citation type="submission" date="2019-10" db="EMBL/GenBank/DDBJ databases">
        <title>Description of Paenibacillus humi sp. nov.</title>
        <authorList>
            <person name="Carlier A."/>
            <person name="Qi S."/>
        </authorList>
    </citation>
    <scope>NUCLEOTIDE SEQUENCE [LARGE SCALE GENOMIC DNA]</scope>
    <source>
        <strain evidence="1 2">LMG 31461</strain>
    </source>
</reference>
<organism evidence="1 2">
    <name type="scientific">Paenibacillus plantarum</name>
    <dbReference type="NCBI Taxonomy" id="2654975"/>
    <lineage>
        <taxon>Bacteria</taxon>
        <taxon>Bacillati</taxon>
        <taxon>Bacillota</taxon>
        <taxon>Bacilli</taxon>
        <taxon>Bacillales</taxon>
        <taxon>Paenibacillaceae</taxon>
        <taxon>Paenibacillus</taxon>
    </lineage>
</organism>
<protein>
    <submittedName>
        <fullName evidence="1">Spo0E family sporulation regulatory protein-aspartic acid phosphatase</fullName>
    </submittedName>
</protein>
<name>A0ABX1X2L5_9BACL</name>
<evidence type="ECO:0000313" key="1">
    <source>
        <dbReference type="EMBL" id="NOU62653.1"/>
    </source>
</evidence>
<comment type="caution">
    <text evidence="1">The sequence shown here is derived from an EMBL/GenBank/DDBJ whole genome shotgun (WGS) entry which is preliminary data.</text>
</comment>
<dbReference type="InterPro" id="IPR036638">
    <property type="entry name" value="HLH_DNA-bd_sf"/>
</dbReference>